<comment type="caution">
    <text evidence="1">The sequence shown here is derived from an EMBL/GenBank/DDBJ whole genome shotgun (WGS) entry which is preliminary data.</text>
</comment>
<sequence>MVLVWPESIVPSTMSWQLMSNSQTFTSVFTGSAQTVRFPGSRWKCVLSFNNLTDEKSRLLEVILAQLDGESGRVKISNWLRPGLIGKGSPIISEANQTGTMLQTKGWIANSIILRKGDYITVSNELKIITENVISDSDGNANIPISPILRNSPSINEKIETVKPFGIFKLTSNDQGNFQYRPGIFSSVSITLEEALY</sequence>
<reference evidence="1 2" key="1">
    <citation type="submission" date="2019-03" db="EMBL/GenBank/DDBJ databases">
        <title>Genomic analyses of the natural microbiome of Caenorhabditis elegans.</title>
        <authorList>
            <person name="Samuel B."/>
        </authorList>
    </citation>
    <scope>NUCLEOTIDE SEQUENCE [LARGE SCALE GENOMIC DNA]</scope>
    <source>
        <strain evidence="1 2">JUb102</strain>
    </source>
</reference>
<dbReference type="RefSeq" id="WP_132495177.1">
    <property type="nucleotide sequence ID" value="NZ_SMAS01000002.1"/>
</dbReference>
<gene>
    <name evidence="1" type="ORF">EC835_1025</name>
</gene>
<dbReference type="AlphaFoldDB" id="A0A4R3NPB5"/>
<evidence type="ECO:0000313" key="1">
    <source>
        <dbReference type="EMBL" id="TCT36556.1"/>
    </source>
</evidence>
<dbReference type="OrthoDB" id="7469010at2"/>
<evidence type="ECO:0008006" key="3">
    <source>
        <dbReference type="Google" id="ProtNLM"/>
    </source>
</evidence>
<protein>
    <recommendedName>
        <fullName evidence="3">Phage protein</fullName>
    </recommendedName>
</protein>
<dbReference type="EMBL" id="SMAS01000002">
    <property type="protein sequence ID" value="TCT36556.1"/>
    <property type="molecule type" value="Genomic_DNA"/>
</dbReference>
<evidence type="ECO:0000313" key="2">
    <source>
        <dbReference type="Proteomes" id="UP000295055"/>
    </source>
</evidence>
<proteinExistence type="predicted"/>
<accession>A0A4R3NPB5</accession>
<name>A0A4R3NPB5_9GAMM</name>
<dbReference type="Proteomes" id="UP000295055">
    <property type="component" value="Unassembled WGS sequence"/>
</dbReference>
<organism evidence="1 2">
    <name type="scientific">Providencia alcalifaciens</name>
    <dbReference type="NCBI Taxonomy" id="126385"/>
    <lineage>
        <taxon>Bacteria</taxon>
        <taxon>Pseudomonadati</taxon>
        <taxon>Pseudomonadota</taxon>
        <taxon>Gammaproteobacteria</taxon>
        <taxon>Enterobacterales</taxon>
        <taxon>Morganellaceae</taxon>
        <taxon>Providencia</taxon>
    </lineage>
</organism>